<dbReference type="Proteomes" id="UP001054945">
    <property type="component" value="Unassembled WGS sequence"/>
</dbReference>
<sequence length="149" mass="16822">MKEGKIKNLSDPRCPQKELRSSVSNVANECNKILKDATTWHATEVHPDGPNSKDTFWRDFNEGKISVSDKDMYSKVKERAERAARTISVTKGGKIIESGQKENPSQLLCPKVVLKRKPVNRTCESLSYKSSFKVKPVGLQIRKRKSMTS</sequence>
<protein>
    <submittedName>
        <fullName evidence="2">Uncharacterized protein</fullName>
    </submittedName>
</protein>
<name>A0AAV4XBF0_CAEEX</name>
<dbReference type="EMBL" id="BPLR01000165">
    <property type="protein sequence ID" value="GIY92586.1"/>
    <property type="molecule type" value="Genomic_DNA"/>
</dbReference>
<organism evidence="2 3">
    <name type="scientific">Caerostris extrusa</name>
    <name type="common">Bark spider</name>
    <name type="synonym">Caerostris bankana</name>
    <dbReference type="NCBI Taxonomy" id="172846"/>
    <lineage>
        <taxon>Eukaryota</taxon>
        <taxon>Metazoa</taxon>
        <taxon>Ecdysozoa</taxon>
        <taxon>Arthropoda</taxon>
        <taxon>Chelicerata</taxon>
        <taxon>Arachnida</taxon>
        <taxon>Araneae</taxon>
        <taxon>Araneomorphae</taxon>
        <taxon>Entelegynae</taxon>
        <taxon>Araneoidea</taxon>
        <taxon>Araneidae</taxon>
        <taxon>Caerostris</taxon>
    </lineage>
</organism>
<feature type="region of interest" description="Disordered" evidence="1">
    <location>
        <begin position="1"/>
        <end position="22"/>
    </location>
</feature>
<evidence type="ECO:0000256" key="1">
    <source>
        <dbReference type="SAM" id="MobiDB-lite"/>
    </source>
</evidence>
<reference evidence="2 3" key="1">
    <citation type="submission" date="2021-06" db="EMBL/GenBank/DDBJ databases">
        <title>Caerostris extrusa draft genome.</title>
        <authorList>
            <person name="Kono N."/>
            <person name="Arakawa K."/>
        </authorList>
    </citation>
    <scope>NUCLEOTIDE SEQUENCE [LARGE SCALE GENOMIC DNA]</scope>
</reference>
<dbReference type="AlphaFoldDB" id="A0AAV4XBF0"/>
<comment type="caution">
    <text evidence="2">The sequence shown here is derived from an EMBL/GenBank/DDBJ whole genome shotgun (WGS) entry which is preliminary data.</text>
</comment>
<feature type="compositionally biased region" description="Basic and acidic residues" evidence="1">
    <location>
        <begin position="1"/>
        <end position="20"/>
    </location>
</feature>
<proteinExistence type="predicted"/>
<accession>A0AAV4XBF0</accession>
<evidence type="ECO:0000313" key="3">
    <source>
        <dbReference type="Proteomes" id="UP001054945"/>
    </source>
</evidence>
<keyword evidence="3" id="KW-1185">Reference proteome</keyword>
<evidence type="ECO:0000313" key="2">
    <source>
        <dbReference type="EMBL" id="GIY92586.1"/>
    </source>
</evidence>
<gene>
    <name evidence="2" type="primary">AVEN_190386_1</name>
    <name evidence="2" type="ORF">CEXT_500611</name>
</gene>